<evidence type="ECO:0000313" key="5">
    <source>
        <dbReference type="EMBL" id="CCZ88061.1"/>
    </source>
</evidence>
<evidence type="ECO:0000256" key="4">
    <source>
        <dbReference type="SAM" id="MobiDB-lite"/>
    </source>
</evidence>
<dbReference type="Pfam" id="PF04098">
    <property type="entry name" value="Rad52_Rad22"/>
    <property type="match status" value="1"/>
</dbReference>
<reference evidence="5" key="1">
    <citation type="submission" date="2012-11" db="EMBL/GenBank/DDBJ databases">
        <title>Dependencies among metagenomic species, viruses, plasmids and units of genetic variation.</title>
        <authorList>
            <person name="Nielsen H.B."/>
            <person name="Almeida M."/>
            <person name="Juncker A.S."/>
            <person name="Rasmussen S."/>
            <person name="Li J."/>
            <person name="Sunagawa S."/>
            <person name="Plichta D."/>
            <person name="Gautier L."/>
            <person name="Le Chatelier E."/>
            <person name="Peletier E."/>
            <person name="Bonde I."/>
            <person name="Nielsen T."/>
            <person name="Manichanh C."/>
            <person name="Arumugam M."/>
            <person name="Batto J."/>
            <person name="Santos M.B.Q.D."/>
            <person name="Blom N."/>
            <person name="Borruel N."/>
            <person name="Burgdorf K.S."/>
            <person name="Boumezbeur F."/>
            <person name="Casellas F."/>
            <person name="Dore J."/>
            <person name="Guarner F."/>
            <person name="Hansen T."/>
            <person name="Hildebrand F."/>
            <person name="Kaas R.S."/>
            <person name="Kennedy S."/>
            <person name="Kristiansen K."/>
            <person name="Kultima J.R."/>
            <person name="Leonard P."/>
            <person name="Levenez F."/>
            <person name="Lund O."/>
            <person name="Moumen B."/>
            <person name="Le Paslier D."/>
            <person name="Pons N."/>
            <person name="Pedersen O."/>
            <person name="Prifti E."/>
            <person name="Qin J."/>
            <person name="Raes J."/>
            <person name="Tap J."/>
            <person name="Tims S."/>
            <person name="Ussery D.W."/>
            <person name="Yamada T."/>
            <person name="MetaHit consortium"/>
            <person name="Renault P."/>
            <person name="Sicheritz-Ponten T."/>
            <person name="Bork P."/>
            <person name="Wang J."/>
            <person name="Brunak S."/>
            <person name="Ehrlich S.D."/>
        </authorList>
    </citation>
    <scope>NUCLEOTIDE SEQUENCE [LARGE SCALE GENOMIC DNA]</scope>
</reference>
<sequence length="267" mass="30952">MAERKAKTDVPEKDNQEEKQEEKEVQQTLSDKIVNIRTLRANEIECRIGTINEKGCTLLLYKDARVDMRLLDEVFGPMNWKRDHEVVNGNLFCTISIYDEKKKEWVSKQDVGTESNTEKEKGQASDAFKRAGFNWGIGRELYSAPFIWVKLEPNEIFKSTSGKCSTYTKFSVSEIEYDENREVSKCIIVDNNGVIRYQFPIPKEKKSEKTQQNSSVFSGKQLKEAIDEVKVCKSRAEVNAVWKKYAAMQNNLEFKNEIQTMCKRFPK</sequence>
<dbReference type="RefSeq" id="WP_022052720.1">
    <property type="nucleotide sequence ID" value="NZ_HF998057.1"/>
</dbReference>
<gene>
    <name evidence="5" type="ORF">BN536_00377</name>
</gene>
<keyword evidence="3" id="KW-0234">DNA repair</keyword>
<feature type="compositionally biased region" description="Basic and acidic residues" evidence="4">
    <location>
        <begin position="1"/>
        <end position="25"/>
    </location>
</feature>
<evidence type="ECO:0000313" key="6">
    <source>
        <dbReference type="Proteomes" id="UP000018372"/>
    </source>
</evidence>
<evidence type="ECO:0000256" key="1">
    <source>
        <dbReference type="ARBA" id="ARBA00006638"/>
    </source>
</evidence>
<dbReference type="GO" id="GO:0006281">
    <property type="term" value="P:DNA repair"/>
    <property type="evidence" value="ECO:0007669"/>
    <property type="project" value="UniProtKB-KW"/>
</dbReference>
<name>R5VX10_9BACT</name>
<organism evidence="5 6">
    <name type="scientific">Phocaeicola plebeius CAG:211</name>
    <dbReference type="NCBI Taxonomy" id="1263052"/>
    <lineage>
        <taxon>Bacteria</taxon>
        <taxon>Pseudomonadati</taxon>
        <taxon>Bacteroidota</taxon>
        <taxon>Bacteroidia</taxon>
        <taxon>Bacteroidales</taxon>
        <taxon>Bacteroidaceae</taxon>
        <taxon>Phocaeicola</taxon>
    </lineage>
</organism>
<keyword evidence="2" id="KW-0227">DNA damage</keyword>
<comment type="similarity">
    <text evidence="1">Belongs to the RAD52 family.</text>
</comment>
<comment type="caution">
    <text evidence="5">The sequence shown here is derived from an EMBL/GenBank/DDBJ whole genome shotgun (WGS) entry which is preliminary data.</text>
</comment>
<dbReference type="EMBL" id="CBAT010000199">
    <property type="protein sequence ID" value="CCZ88061.1"/>
    <property type="molecule type" value="Genomic_DNA"/>
</dbReference>
<dbReference type="AlphaFoldDB" id="R5VX10"/>
<evidence type="ECO:0000256" key="2">
    <source>
        <dbReference type="ARBA" id="ARBA00022763"/>
    </source>
</evidence>
<protein>
    <recommendedName>
        <fullName evidence="7">Rad52/22 family double-strand break repair protein</fullName>
    </recommendedName>
</protein>
<dbReference type="InterPro" id="IPR041247">
    <property type="entry name" value="Rad52_fam"/>
</dbReference>
<evidence type="ECO:0008006" key="7">
    <source>
        <dbReference type="Google" id="ProtNLM"/>
    </source>
</evidence>
<proteinExistence type="inferred from homology"/>
<feature type="region of interest" description="Disordered" evidence="4">
    <location>
        <begin position="1"/>
        <end position="27"/>
    </location>
</feature>
<evidence type="ECO:0000256" key="3">
    <source>
        <dbReference type="ARBA" id="ARBA00023204"/>
    </source>
</evidence>
<accession>R5VX10</accession>
<dbReference type="Proteomes" id="UP000018372">
    <property type="component" value="Unassembled WGS sequence"/>
</dbReference>